<sequence>MGRLTAKEPSIILDNNDSKEVASNFDDNTSNLDDNIYLNDFEFEEISNNYIEDKVYNHLKLKIKEFFEKGKYENTRKANEDNRKFVHFNYRYNNNLLICRITYENLIGTSHKYLDKIIQHLLEYGIEEYVHGNTSRTQKI</sequence>
<proteinExistence type="predicted"/>
<evidence type="ECO:0000313" key="1">
    <source>
        <dbReference type="EMBL" id="RIA93867.1"/>
    </source>
</evidence>
<dbReference type="AlphaFoldDB" id="A0A397TC50"/>
<dbReference type="STRING" id="658196.A0A397TC50"/>
<keyword evidence="2" id="KW-1185">Reference proteome</keyword>
<accession>A0A397TC50</accession>
<dbReference type="Proteomes" id="UP000265703">
    <property type="component" value="Unassembled WGS sequence"/>
</dbReference>
<organism evidence="1 2">
    <name type="scientific">Glomus cerebriforme</name>
    <dbReference type="NCBI Taxonomy" id="658196"/>
    <lineage>
        <taxon>Eukaryota</taxon>
        <taxon>Fungi</taxon>
        <taxon>Fungi incertae sedis</taxon>
        <taxon>Mucoromycota</taxon>
        <taxon>Glomeromycotina</taxon>
        <taxon>Glomeromycetes</taxon>
        <taxon>Glomerales</taxon>
        <taxon>Glomeraceae</taxon>
        <taxon>Glomus</taxon>
    </lineage>
</organism>
<name>A0A397TC50_9GLOM</name>
<protein>
    <submittedName>
        <fullName evidence="1">Uncharacterized protein</fullName>
    </submittedName>
</protein>
<dbReference type="OrthoDB" id="2443396at2759"/>
<comment type="caution">
    <text evidence="1">The sequence shown here is derived from an EMBL/GenBank/DDBJ whole genome shotgun (WGS) entry which is preliminary data.</text>
</comment>
<evidence type="ECO:0000313" key="2">
    <source>
        <dbReference type="Proteomes" id="UP000265703"/>
    </source>
</evidence>
<gene>
    <name evidence="1" type="ORF">C1645_818840</name>
</gene>
<dbReference type="EMBL" id="QKYT01000095">
    <property type="protein sequence ID" value="RIA93867.1"/>
    <property type="molecule type" value="Genomic_DNA"/>
</dbReference>
<reference evidence="1 2" key="1">
    <citation type="submission" date="2018-06" db="EMBL/GenBank/DDBJ databases">
        <title>Comparative genomics reveals the genomic features of Rhizophagus irregularis, R. cerebriforme, R. diaphanum and Gigaspora rosea, and their symbiotic lifestyle signature.</title>
        <authorList>
            <person name="Morin E."/>
            <person name="San Clemente H."/>
            <person name="Chen E.C.H."/>
            <person name="De La Providencia I."/>
            <person name="Hainaut M."/>
            <person name="Kuo A."/>
            <person name="Kohler A."/>
            <person name="Murat C."/>
            <person name="Tang N."/>
            <person name="Roy S."/>
            <person name="Loubradou J."/>
            <person name="Henrissat B."/>
            <person name="Grigoriev I.V."/>
            <person name="Corradi N."/>
            <person name="Roux C."/>
            <person name="Martin F.M."/>
        </authorList>
    </citation>
    <scope>NUCLEOTIDE SEQUENCE [LARGE SCALE GENOMIC DNA]</scope>
    <source>
        <strain evidence="1 2">DAOM 227022</strain>
    </source>
</reference>